<keyword evidence="3" id="KW-1185">Reference proteome</keyword>
<evidence type="ECO:0000313" key="3">
    <source>
        <dbReference type="Proteomes" id="UP000235145"/>
    </source>
</evidence>
<gene>
    <name evidence="2" type="ORF">LSAT_V11C400188100</name>
</gene>
<dbReference type="InterPro" id="IPR026960">
    <property type="entry name" value="RVT-Znf"/>
</dbReference>
<sequence>MHPQPPTSNWGYRDHKSFAEVTNPDKSRHQATLGSHDLLSPPPPPIVLRPDLGEYNLWRKTSLICEARSLSHLRHLPKLLLIKDEPSFEVKYIGGLNVLLDFGCSNSARQFMENEDRWKDNLKWVRWRDKSGLSMDRVAWIRIVGLPHNLWGRRISLKLLVDMVRSLKLLVDMAHELASLLSRINYFQPSALRDHWKCRISTDGEYYVNMLWHAIDMTSTPPSIRCIDWIHEVPTKVLCFVWRAHLSRIPFACALLSRGVNLGSSVCSFCSSEAEDADHILVTCVFAKEVWEWTLRWCKVDIPQVISMVELISSVGSWSGNPK</sequence>
<evidence type="ECO:0000259" key="1">
    <source>
        <dbReference type="Pfam" id="PF13966"/>
    </source>
</evidence>
<dbReference type="PANTHER" id="PTHR34427:SF5">
    <property type="entry name" value="DUF4283 DOMAIN-CONTAINING PROTEIN"/>
    <property type="match status" value="1"/>
</dbReference>
<dbReference type="PANTHER" id="PTHR34427">
    <property type="entry name" value="DUF4283 DOMAIN PROTEIN"/>
    <property type="match status" value="1"/>
</dbReference>
<dbReference type="Pfam" id="PF13966">
    <property type="entry name" value="zf-RVT"/>
    <property type="match status" value="1"/>
</dbReference>
<protein>
    <recommendedName>
        <fullName evidence="1">Reverse transcriptase zinc-binding domain-containing protein</fullName>
    </recommendedName>
</protein>
<organism evidence="2 3">
    <name type="scientific">Lactuca sativa</name>
    <name type="common">Garden lettuce</name>
    <dbReference type="NCBI Taxonomy" id="4236"/>
    <lineage>
        <taxon>Eukaryota</taxon>
        <taxon>Viridiplantae</taxon>
        <taxon>Streptophyta</taxon>
        <taxon>Embryophyta</taxon>
        <taxon>Tracheophyta</taxon>
        <taxon>Spermatophyta</taxon>
        <taxon>Magnoliopsida</taxon>
        <taxon>eudicotyledons</taxon>
        <taxon>Gunneridae</taxon>
        <taxon>Pentapetalae</taxon>
        <taxon>asterids</taxon>
        <taxon>campanulids</taxon>
        <taxon>Asterales</taxon>
        <taxon>Asteraceae</taxon>
        <taxon>Cichorioideae</taxon>
        <taxon>Cichorieae</taxon>
        <taxon>Lactucinae</taxon>
        <taxon>Lactuca</taxon>
    </lineage>
</organism>
<comment type="caution">
    <text evidence="2">The sequence shown here is derived from an EMBL/GenBank/DDBJ whole genome shotgun (WGS) entry which is preliminary data.</text>
</comment>
<accession>A0A9R1XH64</accession>
<evidence type="ECO:0000313" key="2">
    <source>
        <dbReference type="EMBL" id="KAJ0212811.1"/>
    </source>
</evidence>
<proteinExistence type="predicted"/>
<feature type="domain" description="Reverse transcriptase zinc-binding" evidence="1">
    <location>
        <begin position="206"/>
        <end position="291"/>
    </location>
</feature>
<reference evidence="2 3" key="1">
    <citation type="journal article" date="2017" name="Nat. Commun.">
        <title>Genome assembly with in vitro proximity ligation data and whole-genome triplication in lettuce.</title>
        <authorList>
            <person name="Reyes-Chin-Wo S."/>
            <person name="Wang Z."/>
            <person name="Yang X."/>
            <person name="Kozik A."/>
            <person name="Arikit S."/>
            <person name="Song C."/>
            <person name="Xia L."/>
            <person name="Froenicke L."/>
            <person name="Lavelle D.O."/>
            <person name="Truco M.J."/>
            <person name="Xia R."/>
            <person name="Zhu S."/>
            <person name="Xu C."/>
            <person name="Xu H."/>
            <person name="Xu X."/>
            <person name="Cox K."/>
            <person name="Korf I."/>
            <person name="Meyers B.C."/>
            <person name="Michelmore R.W."/>
        </authorList>
    </citation>
    <scope>NUCLEOTIDE SEQUENCE [LARGE SCALE GENOMIC DNA]</scope>
    <source>
        <strain evidence="3">cv. Salinas</strain>
        <tissue evidence="2">Seedlings</tissue>
    </source>
</reference>
<dbReference type="AlphaFoldDB" id="A0A9R1XH64"/>
<name>A0A9R1XH64_LACSA</name>
<dbReference type="EMBL" id="NBSK02000004">
    <property type="protein sequence ID" value="KAJ0212811.1"/>
    <property type="molecule type" value="Genomic_DNA"/>
</dbReference>
<dbReference type="Proteomes" id="UP000235145">
    <property type="component" value="Unassembled WGS sequence"/>
</dbReference>